<gene>
    <name evidence="3" type="ORF">E5S66_12280</name>
</gene>
<dbReference type="CDD" id="cd00156">
    <property type="entry name" value="REC"/>
    <property type="match status" value="1"/>
</dbReference>
<dbReference type="EMBL" id="SROY01000006">
    <property type="protein sequence ID" value="TLX20975.1"/>
    <property type="molecule type" value="Genomic_DNA"/>
</dbReference>
<evidence type="ECO:0000313" key="3">
    <source>
        <dbReference type="EMBL" id="TLX20975.1"/>
    </source>
</evidence>
<dbReference type="GO" id="GO:0008930">
    <property type="term" value="F:methylthioadenosine nucleosidase activity"/>
    <property type="evidence" value="ECO:0007669"/>
    <property type="project" value="TreeGrafter"/>
</dbReference>
<dbReference type="RefSeq" id="WP_138349665.1">
    <property type="nucleotide sequence ID" value="NZ_SROY01000006.1"/>
</dbReference>
<dbReference type="GO" id="GO:0019284">
    <property type="term" value="P:L-methionine salvage from S-adenosylmethionine"/>
    <property type="evidence" value="ECO:0007669"/>
    <property type="project" value="TreeGrafter"/>
</dbReference>
<dbReference type="AlphaFoldDB" id="A0A5R9PBY1"/>
<dbReference type="GO" id="GO:0005829">
    <property type="term" value="C:cytosol"/>
    <property type="evidence" value="ECO:0007669"/>
    <property type="project" value="TreeGrafter"/>
</dbReference>
<comment type="caution">
    <text evidence="3">The sequence shown here is derived from an EMBL/GenBank/DDBJ whole genome shotgun (WGS) entry which is preliminary data.</text>
</comment>
<dbReference type="PANTHER" id="PTHR46832">
    <property type="entry name" value="5'-METHYLTHIOADENOSINE/S-ADENOSYLHOMOCYSTEINE NUCLEOSIDASE"/>
    <property type="match status" value="1"/>
</dbReference>
<keyword evidence="1" id="KW-0597">Phosphoprotein</keyword>
<name>A0A5R9PBY1_9GAMM</name>
<dbReference type="PROSITE" id="PS50110">
    <property type="entry name" value="RESPONSE_REGULATORY"/>
    <property type="match status" value="1"/>
</dbReference>
<dbReference type="GO" id="GO:0009116">
    <property type="term" value="P:nucleoside metabolic process"/>
    <property type="evidence" value="ECO:0007669"/>
    <property type="project" value="InterPro"/>
</dbReference>
<keyword evidence="4" id="KW-1185">Reference proteome</keyword>
<dbReference type="InterPro" id="IPR001789">
    <property type="entry name" value="Sig_transdc_resp-reg_receiver"/>
</dbReference>
<organism evidence="3 4">
    <name type="scientific">Thermomonas fusca</name>
    <dbReference type="NCBI Taxonomy" id="215690"/>
    <lineage>
        <taxon>Bacteria</taxon>
        <taxon>Pseudomonadati</taxon>
        <taxon>Pseudomonadota</taxon>
        <taxon>Gammaproteobacteria</taxon>
        <taxon>Lysobacterales</taxon>
        <taxon>Lysobacteraceae</taxon>
        <taxon>Thermomonas</taxon>
    </lineage>
</organism>
<feature type="modified residue" description="4-aspartylphosphate" evidence="1">
    <location>
        <position position="55"/>
    </location>
</feature>
<evidence type="ECO:0000259" key="2">
    <source>
        <dbReference type="PROSITE" id="PS50110"/>
    </source>
</evidence>
<dbReference type="GO" id="GO:0008782">
    <property type="term" value="F:adenosylhomocysteine nucleosidase activity"/>
    <property type="evidence" value="ECO:0007669"/>
    <property type="project" value="TreeGrafter"/>
</dbReference>
<dbReference type="InterPro" id="IPR000845">
    <property type="entry name" value="Nucleoside_phosphorylase_d"/>
</dbReference>
<dbReference type="Gene3D" id="3.40.50.1580">
    <property type="entry name" value="Nucleoside phosphorylase domain"/>
    <property type="match status" value="1"/>
</dbReference>
<dbReference type="Pfam" id="PF01048">
    <property type="entry name" value="PNP_UDP_1"/>
    <property type="match status" value="1"/>
</dbReference>
<dbReference type="SMART" id="SM00448">
    <property type="entry name" value="REC"/>
    <property type="match status" value="1"/>
</dbReference>
<proteinExistence type="predicted"/>
<dbReference type="InterPro" id="IPR035994">
    <property type="entry name" value="Nucleoside_phosphorylase_sf"/>
</dbReference>
<dbReference type="PANTHER" id="PTHR46832:SF1">
    <property type="entry name" value="5'-METHYLTHIOADENOSINE_S-ADENOSYLHOMOCYSTEINE NUCLEOSIDASE"/>
    <property type="match status" value="1"/>
</dbReference>
<dbReference type="Gene3D" id="3.40.50.2300">
    <property type="match status" value="1"/>
</dbReference>
<dbReference type="GO" id="GO:0000160">
    <property type="term" value="P:phosphorelay signal transduction system"/>
    <property type="evidence" value="ECO:0007669"/>
    <property type="project" value="InterPro"/>
</dbReference>
<dbReference type="SUPFAM" id="SSF52172">
    <property type="entry name" value="CheY-like"/>
    <property type="match status" value="1"/>
</dbReference>
<dbReference type="SUPFAM" id="SSF53167">
    <property type="entry name" value="Purine and uridine phosphorylases"/>
    <property type="match status" value="1"/>
</dbReference>
<dbReference type="InterPro" id="IPR011006">
    <property type="entry name" value="CheY-like_superfamily"/>
</dbReference>
<dbReference type="Proteomes" id="UP000308508">
    <property type="component" value="Unassembled WGS sequence"/>
</dbReference>
<accession>A0A5R9PBY1</accession>
<protein>
    <submittedName>
        <fullName evidence="3">Response regulator</fullName>
    </submittedName>
</protein>
<feature type="domain" description="Response regulatory" evidence="2">
    <location>
        <begin position="2"/>
        <end position="131"/>
    </location>
</feature>
<sequence length="406" mass="44948">MRILLIDDNAPRVARIIKRLTEDLGLDYQAIVSARSTAEAATQLKVEKFDLVLLDLIIPARLDGEGDVRYALQLLSEIHEGVYLMPRKIVGLTAYDDAALAAQQTFRDGTWTLIVTNEISDEWADTIKNCVLYLRKEANQHAPRDYASDVLIVSALPKEIEAVRRLPWQWKASEPADDNTFVVRGSIQIDDKSYSVVTAHAARMGMVSAAVLTSKLIGIFAPKVCVMPGICAGIPKRTEIGDVIFADCSWDYQSGKHAMDEDGCSLFQQEPHQIAIDARVAAYIDEIAKSENSLTSIWKDWPNSPKVPFSVHRAPMASGSAVLADSDFVQSVLKQNRKIRAIEMESYGFLHACSMASEPRPLGLVAKSVCDFADNMKGDDYQAYASYTSAQTIRLFLERFLPTLAA</sequence>
<evidence type="ECO:0000313" key="4">
    <source>
        <dbReference type="Proteomes" id="UP000308508"/>
    </source>
</evidence>
<evidence type="ECO:0000256" key="1">
    <source>
        <dbReference type="PROSITE-ProRule" id="PRU00169"/>
    </source>
</evidence>
<reference evidence="3 4" key="1">
    <citation type="submission" date="2019-04" db="EMBL/GenBank/DDBJ databases">
        <authorList>
            <person name="Grouzdev D.S."/>
            <person name="Nazina T.N."/>
        </authorList>
    </citation>
    <scope>NUCLEOTIDE SEQUENCE [LARGE SCALE GENOMIC DNA]</scope>
    <source>
        <strain evidence="3 4">SHC 3-19</strain>
    </source>
</reference>